<dbReference type="InterPro" id="IPR051536">
    <property type="entry name" value="UDG_Type-4/5"/>
</dbReference>
<dbReference type="PANTHER" id="PTHR33693">
    <property type="entry name" value="TYPE-5 URACIL-DNA GLYCOSYLASE"/>
    <property type="match status" value="1"/>
</dbReference>
<dbReference type="InterPro" id="IPR005273">
    <property type="entry name" value="Ura-DNA_glyco_family4"/>
</dbReference>
<keyword evidence="5" id="KW-0004">4Fe-4S</keyword>
<accession>A9BA58</accession>
<evidence type="ECO:0000256" key="11">
    <source>
        <dbReference type="ARBA" id="ARBA00023204"/>
    </source>
</evidence>
<evidence type="ECO:0000256" key="1">
    <source>
        <dbReference type="ARBA" id="ARBA00001400"/>
    </source>
</evidence>
<dbReference type="AlphaFoldDB" id="A9BA58"/>
<dbReference type="SMART" id="SM00986">
    <property type="entry name" value="UDG"/>
    <property type="match status" value="1"/>
</dbReference>
<dbReference type="Gene3D" id="3.40.470.10">
    <property type="entry name" value="Uracil-DNA glycosylase-like domain"/>
    <property type="match status" value="1"/>
</dbReference>
<keyword evidence="10" id="KW-0411">Iron-sulfur</keyword>
<evidence type="ECO:0000256" key="9">
    <source>
        <dbReference type="ARBA" id="ARBA00023004"/>
    </source>
</evidence>
<organism evidence="13 14">
    <name type="scientific">Prochlorococcus marinus (strain MIT 9211)</name>
    <dbReference type="NCBI Taxonomy" id="93059"/>
    <lineage>
        <taxon>Bacteria</taxon>
        <taxon>Bacillati</taxon>
        <taxon>Cyanobacteriota</taxon>
        <taxon>Cyanophyceae</taxon>
        <taxon>Synechococcales</taxon>
        <taxon>Prochlorococcaceae</taxon>
        <taxon>Prochlorococcus</taxon>
    </lineage>
</organism>
<dbReference type="PANTHER" id="PTHR33693:SF1">
    <property type="entry name" value="TYPE-4 URACIL-DNA GLYCOSYLASE"/>
    <property type="match status" value="1"/>
</dbReference>
<proteinExistence type="inferred from homology"/>
<evidence type="ECO:0000256" key="2">
    <source>
        <dbReference type="ARBA" id="ARBA00006521"/>
    </source>
</evidence>
<dbReference type="InterPro" id="IPR005122">
    <property type="entry name" value="Uracil-DNA_glycosylase-like"/>
</dbReference>
<evidence type="ECO:0000256" key="7">
    <source>
        <dbReference type="ARBA" id="ARBA00022763"/>
    </source>
</evidence>
<name>A9BA58_PROM4</name>
<dbReference type="Pfam" id="PF03167">
    <property type="entry name" value="UDG"/>
    <property type="match status" value="1"/>
</dbReference>
<dbReference type="NCBIfam" id="TIGR00758">
    <property type="entry name" value="UDG_fam4"/>
    <property type="match status" value="1"/>
</dbReference>
<keyword evidence="8" id="KW-0378">Hydrolase</keyword>
<evidence type="ECO:0000313" key="13">
    <source>
        <dbReference type="EMBL" id="ABX08720.1"/>
    </source>
</evidence>
<keyword evidence="13" id="KW-0548">Nucleotidyltransferase</keyword>
<dbReference type="EC" id="3.2.2.27" evidence="3"/>
<dbReference type="STRING" id="93059.P9211_07891"/>
<dbReference type="GO" id="GO:0046872">
    <property type="term" value="F:metal ion binding"/>
    <property type="evidence" value="ECO:0007669"/>
    <property type="project" value="UniProtKB-KW"/>
</dbReference>
<keyword evidence="14" id="KW-1185">Reference proteome</keyword>
<evidence type="ECO:0000256" key="6">
    <source>
        <dbReference type="ARBA" id="ARBA00022723"/>
    </source>
</evidence>
<comment type="similarity">
    <text evidence="2">Belongs to the uracil-DNA glycosylase (UDG) superfamily. Type 4 (UDGa) family.</text>
</comment>
<keyword evidence="7" id="KW-0227">DNA damage</keyword>
<dbReference type="EMBL" id="CP000878">
    <property type="protein sequence ID" value="ABX08720.1"/>
    <property type="molecule type" value="Genomic_DNA"/>
</dbReference>
<keyword evidence="11" id="KW-0234">DNA repair</keyword>
<protein>
    <recommendedName>
        <fullName evidence="4">Type-4 uracil-DNA glycosylase</fullName>
        <ecNumber evidence="3">3.2.2.27</ecNumber>
    </recommendedName>
</protein>
<evidence type="ECO:0000256" key="8">
    <source>
        <dbReference type="ARBA" id="ARBA00022801"/>
    </source>
</evidence>
<dbReference type="GO" id="GO:0006281">
    <property type="term" value="P:DNA repair"/>
    <property type="evidence" value="ECO:0007669"/>
    <property type="project" value="UniProtKB-KW"/>
</dbReference>
<dbReference type="Proteomes" id="UP000000788">
    <property type="component" value="Chromosome"/>
</dbReference>
<keyword evidence="6" id="KW-0479">Metal-binding</keyword>
<keyword evidence="13" id="KW-0808">Transferase</keyword>
<dbReference type="RefSeq" id="WP_012195342.1">
    <property type="nucleotide sequence ID" value="NC_009976.1"/>
</dbReference>
<dbReference type="KEGG" id="pmj:P9211_07891"/>
<dbReference type="GO" id="GO:0051539">
    <property type="term" value="F:4 iron, 4 sulfur cluster binding"/>
    <property type="evidence" value="ECO:0007669"/>
    <property type="project" value="UniProtKB-KW"/>
</dbReference>
<dbReference type="eggNOG" id="COG1573">
    <property type="taxonomic scope" value="Bacteria"/>
</dbReference>
<evidence type="ECO:0000259" key="12">
    <source>
        <dbReference type="SMART" id="SM00986"/>
    </source>
</evidence>
<evidence type="ECO:0000256" key="3">
    <source>
        <dbReference type="ARBA" id="ARBA00012030"/>
    </source>
</evidence>
<evidence type="ECO:0000256" key="4">
    <source>
        <dbReference type="ARBA" id="ARBA00019403"/>
    </source>
</evidence>
<dbReference type="HOGENOM" id="CLU_044815_1_3_3"/>
<keyword evidence="9" id="KW-0408">Iron</keyword>
<comment type="catalytic activity">
    <reaction evidence="1">
        <text>Hydrolyzes single-stranded DNA or mismatched double-stranded DNA and polynucleotides, releasing free uracil.</text>
        <dbReference type="EC" id="3.2.2.27"/>
    </reaction>
</comment>
<evidence type="ECO:0000256" key="10">
    <source>
        <dbReference type="ARBA" id="ARBA00023014"/>
    </source>
</evidence>
<dbReference type="InterPro" id="IPR036895">
    <property type="entry name" value="Uracil-DNA_glycosylase-like_sf"/>
</dbReference>
<feature type="domain" description="Uracil-DNA glycosylase-like" evidence="12">
    <location>
        <begin position="27"/>
        <end position="179"/>
    </location>
</feature>
<dbReference type="SMART" id="SM00987">
    <property type="entry name" value="UreE_C"/>
    <property type="match status" value="1"/>
</dbReference>
<dbReference type="CDD" id="cd10030">
    <property type="entry name" value="UDG-F4_TTUDGA_SPO1dp_like"/>
    <property type="match status" value="1"/>
</dbReference>
<dbReference type="GO" id="GO:0004844">
    <property type="term" value="F:uracil DNA N-glycosylase activity"/>
    <property type="evidence" value="ECO:0007669"/>
    <property type="project" value="UniProtKB-EC"/>
</dbReference>
<dbReference type="SUPFAM" id="SSF52141">
    <property type="entry name" value="Uracil-DNA glycosylase-like"/>
    <property type="match status" value="1"/>
</dbReference>
<gene>
    <name evidence="13" type="ordered locus">P9211_07891</name>
</gene>
<reference evidence="13 14" key="1">
    <citation type="journal article" date="2007" name="PLoS Genet.">
        <title>Patterns and implications of gene gain and loss in the evolution of Prochlorococcus.</title>
        <authorList>
            <person name="Kettler G.C."/>
            <person name="Martiny A.C."/>
            <person name="Huang K."/>
            <person name="Zucker J."/>
            <person name="Coleman M.L."/>
            <person name="Rodrigue S."/>
            <person name="Chen F."/>
            <person name="Lapidus A."/>
            <person name="Ferriera S."/>
            <person name="Johnson J."/>
            <person name="Steglich C."/>
            <person name="Church G.M."/>
            <person name="Richardson P."/>
            <person name="Chisholm S.W."/>
        </authorList>
    </citation>
    <scope>NUCLEOTIDE SEQUENCE [LARGE SCALE GENOMIC DNA]</scope>
    <source>
        <strain evidence="14">MIT 9211</strain>
    </source>
</reference>
<dbReference type="GO" id="GO:0016779">
    <property type="term" value="F:nucleotidyltransferase activity"/>
    <property type="evidence" value="ECO:0007669"/>
    <property type="project" value="UniProtKB-KW"/>
</dbReference>
<sequence length="191" mass="21415">MSKSDLSQPNISEQLCNCLEPCSKVVVGRGNPSAHLMLVGEAPGAKEELLGKPFVGRSGKVLDNLLEVVGIDHQKDIYICNVMKSRPPNNRRPTRAEIAKHLPWLVHQIKLVKPFVIVLAGATALETFLEIKTKITVLRGTWQNWRGIAVMPIFHPSYLLRNPSNAKGSPLELTRSDLFEVRKRMETYQIL</sequence>
<evidence type="ECO:0000256" key="5">
    <source>
        <dbReference type="ARBA" id="ARBA00022485"/>
    </source>
</evidence>
<evidence type="ECO:0000313" key="14">
    <source>
        <dbReference type="Proteomes" id="UP000000788"/>
    </source>
</evidence>